<keyword evidence="2" id="KW-0812">Transmembrane</keyword>
<feature type="domain" description="UBC core" evidence="3">
    <location>
        <begin position="1"/>
        <end position="99"/>
    </location>
</feature>
<evidence type="ECO:0000256" key="2">
    <source>
        <dbReference type="SAM" id="Phobius"/>
    </source>
</evidence>
<feature type="region of interest" description="Disordered" evidence="1">
    <location>
        <begin position="126"/>
        <end position="148"/>
    </location>
</feature>
<dbReference type="WBParaSite" id="GPUH_0002061301-mRNA-1">
    <property type="protein sequence ID" value="GPUH_0002061301-mRNA-1"/>
    <property type="gene ID" value="GPUH_0002061301"/>
</dbReference>
<keyword evidence="2" id="KW-1133">Transmembrane helix</keyword>
<dbReference type="AlphaFoldDB" id="A0A183EHZ7"/>
<sequence length="188" mass="21200">MLIFALLHFCPVSCDLFQPNGRFQLHKKICLSISGHHPESWRPSWSIRTALLALIGFMPTHAAGALGSLEYPAEERRRLAKLYDENEAKQKEADDTDQTVHAMGDGIGRNECAQDSVDTAENLRPRRLQQQQQQEQSEAELSTGTGDVLESSSRTYSWELLGILLLSFLVLGLVMRRLFIVQGFNQMI</sequence>
<dbReference type="PROSITE" id="PS50127">
    <property type="entry name" value="UBC_2"/>
    <property type="match status" value="1"/>
</dbReference>
<feature type="compositionally biased region" description="Polar residues" evidence="1">
    <location>
        <begin position="139"/>
        <end position="148"/>
    </location>
</feature>
<dbReference type="Gene3D" id="3.10.110.10">
    <property type="entry name" value="Ubiquitin Conjugating Enzyme"/>
    <property type="match status" value="1"/>
</dbReference>
<proteinExistence type="predicted"/>
<organism evidence="6">
    <name type="scientific">Gongylonema pulchrum</name>
    <dbReference type="NCBI Taxonomy" id="637853"/>
    <lineage>
        <taxon>Eukaryota</taxon>
        <taxon>Metazoa</taxon>
        <taxon>Ecdysozoa</taxon>
        <taxon>Nematoda</taxon>
        <taxon>Chromadorea</taxon>
        <taxon>Rhabditida</taxon>
        <taxon>Spirurina</taxon>
        <taxon>Spiruromorpha</taxon>
        <taxon>Spiruroidea</taxon>
        <taxon>Gongylonematidae</taxon>
        <taxon>Gongylonema</taxon>
    </lineage>
</organism>
<evidence type="ECO:0000313" key="5">
    <source>
        <dbReference type="Proteomes" id="UP000271098"/>
    </source>
</evidence>
<accession>A0A183EHZ7</accession>
<keyword evidence="5" id="KW-1185">Reference proteome</keyword>
<dbReference type="Proteomes" id="UP000271098">
    <property type="component" value="Unassembled WGS sequence"/>
</dbReference>
<evidence type="ECO:0000313" key="4">
    <source>
        <dbReference type="EMBL" id="VDN36366.1"/>
    </source>
</evidence>
<name>A0A183EHZ7_9BILA</name>
<keyword evidence="2" id="KW-0472">Membrane</keyword>
<feature type="region of interest" description="Disordered" evidence="1">
    <location>
        <begin position="85"/>
        <end position="111"/>
    </location>
</feature>
<dbReference type="EMBL" id="UYRT01090725">
    <property type="protein sequence ID" value="VDN36366.1"/>
    <property type="molecule type" value="Genomic_DNA"/>
</dbReference>
<evidence type="ECO:0000259" key="3">
    <source>
        <dbReference type="PROSITE" id="PS50127"/>
    </source>
</evidence>
<gene>
    <name evidence="4" type="ORF">GPUH_LOCUS20590</name>
</gene>
<feature type="transmembrane region" description="Helical" evidence="2">
    <location>
        <begin position="160"/>
        <end position="179"/>
    </location>
</feature>
<reference evidence="6" key="1">
    <citation type="submission" date="2016-06" db="UniProtKB">
        <authorList>
            <consortium name="WormBaseParasite"/>
        </authorList>
    </citation>
    <scope>IDENTIFICATION</scope>
</reference>
<evidence type="ECO:0000256" key="1">
    <source>
        <dbReference type="SAM" id="MobiDB-lite"/>
    </source>
</evidence>
<evidence type="ECO:0000313" key="6">
    <source>
        <dbReference type="WBParaSite" id="GPUH_0002061301-mRNA-1"/>
    </source>
</evidence>
<reference evidence="4 5" key="2">
    <citation type="submission" date="2018-11" db="EMBL/GenBank/DDBJ databases">
        <authorList>
            <consortium name="Pathogen Informatics"/>
        </authorList>
    </citation>
    <scope>NUCLEOTIDE SEQUENCE [LARGE SCALE GENOMIC DNA]</scope>
</reference>
<dbReference type="OrthoDB" id="1158011at2759"/>
<dbReference type="SUPFAM" id="SSF54495">
    <property type="entry name" value="UBC-like"/>
    <property type="match status" value="1"/>
</dbReference>
<dbReference type="InterPro" id="IPR000608">
    <property type="entry name" value="UBC"/>
</dbReference>
<dbReference type="InterPro" id="IPR016135">
    <property type="entry name" value="UBQ-conjugating_enzyme/RWD"/>
</dbReference>
<protein>
    <submittedName>
        <fullName evidence="6">UBC core domain-containing protein</fullName>
    </submittedName>
</protein>